<name>A0A443KPU8_9RHOB</name>
<protein>
    <submittedName>
        <fullName evidence="1">Uncharacterized protein</fullName>
    </submittedName>
</protein>
<organism evidence="1 2">
    <name type="scientific">Paenirhodobacter populi</name>
    <dbReference type="NCBI Taxonomy" id="2306993"/>
    <lineage>
        <taxon>Bacteria</taxon>
        <taxon>Pseudomonadati</taxon>
        <taxon>Pseudomonadota</taxon>
        <taxon>Alphaproteobacteria</taxon>
        <taxon>Rhodobacterales</taxon>
        <taxon>Rhodobacter group</taxon>
        <taxon>Paenirhodobacter</taxon>
    </lineage>
</organism>
<dbReference type="RefSeq" id="WP_128230890.1">
    <property type="nucleotide sequence ID" value="NZ_SAUY01000001.1"/>
</dbReference>
<dbReference type="EMBL" id="SAUY01000001">
    <property type="protein sequence ID" value="RWR34973.1"/>
    <property type="molecule type" value="Genomic_DNA"/>
</dbReference>
<sequence>MSHILTPPELMTAEERAGWRMACERMRQYGARMEMSGRVISDTPALDDAIAKSELLSHCGKMIRIVADLTEDILKYSPEAPPTGRAPGR</sequence>
<dbReference type="AlphaFoldDB" id="A0A443KPU8"/>
<reference evidence="1 2" key="2">
    <citation type="submission" date="2019-01" db="EMBL/GenBank/DDBJ databases">
        <authorList>
            <person name="Li Y."/>
        </authorList>
    </citation>
    <scope>NUCLEOTIDE SEQUENCE [LARGE SCALE GENOMIC DNA]</scope>
    <source>
        <strain evidence="1 2">07D10-4-3</strain>
    </source>
</reference>
<dbReference type="Proteomes" id="UP000284451">
    <property type="component" value="Unassembled WGS sequence"/>
</dbReference>
<comment type="caution">
    <text evidence="1">The sequence shown here is derived from an EMBL/GenBank/DDBJ whole genome shotgun (WGS) entry which is preliminary data.</text>
</comment>
<proteinExistence type="predicted"/>
<evidence type="ECO:0000313" key="2">
    <source>
        <dbReference type="Proteomes" id="UP000284451"/>
    </source>
</evidence>
<accession>A0A443KPU8</accession>
<gene>
    <name evidence="1" type="ORF">D2T29_00410</name>
</gene>
<evidence type="ECO:0000313" key="1">
    <source>
        <dbReference type="EMBL" id="RWR34973.1"/>
    </source>
</evidence>
<reference evidence="1 2" key="1">
    <citation type="submission" date="2019-01" db="EMBL/GenBank/DDBJ databases">
        <title>Sinorhodobacter populi sp. nov. isolated from the symptomatic bark tissue of Populus euramericana canker.</title>
        <authorList>
            <person name="Xu G."/>
        </authorList>
    </citation>
    <scope>NUCLEOTIDE SEQUENCE [LARGE SCALE GENOMIC DNA]</scope>
    <source>
        <strain evidence="1 2">07D10-4-3</strain>
    </source>
</reference>